<gene>
    <name evidence="5" type="ORF">IW252_002035</name>
</gene>
<evidence type="ECO:0000256" key="2">
    <source>
        <dbReference type="ARBA" id="ARBA00023125"/>
    </source>
</evidence>
<dbReference type="InterPro" id="IPR000524">
    <property type="entry name" value="Tscrpt_reg_HTH_GntR"/>
</dbReference>
<dbReference type="Pfam" id="PF07702">
    <property type="entry name" value="UTRA"/>
    <property type="match status" value="1"/>
</dbReference>
<organism evidence="5 6">
    <name type="scientific">Zhihengliuella flava</name>
    <dbReference type="NCBI Taxonomy" id="1285193"/>
    <lineage>
        <taxon>Bacteria</taxon>
        <taxon>Bacillati</taxon>
        <taxon>Actinomycetota</taxon>
        <taxon>Actinomycetes</taxon>
        <taxon>Micrococcales</taxon>
        <taxon>Micrococcaceae</taxon>
        <taxon>Zhihengliuella</taxon>
    </lineage>
</organism>
<accession>A0A931DEE9</accession>
<dbReference type="RefSeq" id="WP_196836470.1">
    <property type="nucleotide sequence ID" value="NZ_JADOTZ010000001.1"/>
</dbReference>
<dbReference type="PRINTS" id="PR00035">
    <property type="entry name" value="HTHGNTR"/>
</dbReference>
<sequence>MALNLKISKDSPVPLYHQVVQGFEAAVASGELTPGTKLENEIELARQLGLSRPTMRKAMDELVRAGLLVRKRGVGTQVVSPSVRRPLQLSSLHDDLVKSGARPSTRILEFSSQPVDEDIAEQLGLEPGTEAYHMVRLRAVDDQPLAIMENWVPQSLGAITEADLAERGLYDVLRGLGITFHLAHQRIGADLASKEQADLLNITPREALVTMQRTATDDLGRAVETGHHVYSAALYTFEMTLMQN</sequence>
<dbReference type="InterPro" id="IPR036388">
    <property type="entry name" value="WH-like_DNA-bd_sf"/>
</dbReference>
<evidence type="ECO:0000313" key="6">
    <source>
        <dbReference type="Proteomes" id="UP000625033"/>
    </source>
</evidence>
<dbReference type="PANTHER" id="PTHR44846">
    <property type="entry name" value="MANNOSYL-D-GLYCERATE TRANSPORT/METABOLISM SYSTEM REPRESSOR MNGR-RELATED"/>
    <property type="match status" value="1"/>
</dbReference>
<dbReference type="PANTHER" id="PTHR44846:SF17">
    <property type="entry name" value="GNTR-FAMILY TRANSCRIPTIONAL REGULATOR"/>
    <property type="match status" value="1"/>
</dbReference>
<dbReference type="Proteomes" id="UP000625033">
    <property type="component" value="Unassembled WGS sequence"/>
</dbReference>
<evidence type="ECO:0000256" key="1">
    <source>
        <dbReference type="ARBA" id="ARBA00023015"/>
    </source>
</evidence>
<dbReference type="EMBL" id="JADOTZ010000001">
    <property type="protein sequence ID" value="MBG6085268.1"/>
    <property type="molecule type" value="Genomic_DNA"/>
</dbReference>
<dbReference type="SUPFAM" id="SSF46785">
    <property type="entry name" value="Winged helix' DNA-binding domain"/>
    <property type="match status" value="1"/>
</dbReference>
<dbReference type="GO" id="GO:0003700">
    <property type="term" value="F:DNA-binding transcription factor activity"/>
    <property type="evidence" value="ECO:0007669"/>
    <property type="project" value="InterPro"/>
</dbReference>
<keyword evidence="3" id="KW-0804">Transcription</keyword>
<dbReference type="GO" id="GO:0045892">
    <property type="term" value="P:negative regulation of DNA-templated transcription"/>
    <property type="evidence" value="ECO:0007669"/>
    <property type="project" value="TreeGrafter"/>
</dbReference>
<keyword evidence="6" id="KW-1185">Reference proteome</keyword>
<evidence type="ECO:0000256" key="3">
    <source>
        <dbReference type="ARBA" id="ARBA00023163"/>
    </source>
</evidence>
<dbReference type="SUPFAM" id="SSF64288">
    <property type="entry name" value="Chorismate lyase-like"/>
    <property type="match status" value="1"/>
</dbReference>
<evidence type="ECO:0000313" key="5">
    <source>
        <dbReference type="EMBL" id="MBG6085268.1"/>
    </source>
</evidence>
<dbReference type="PROSITE" id="PS50949">
    <property type="entry name" value="HTH_GNTR"/>
    <property type="match status" value="1"/>
</dbReference>
<dbReference type="AlphaFoldDB" id="A0A931DEE9"/>
<dbReference type="SMART" id="SM00345">
    <property type="entry name" value="HTH_GNTR"/>
    <property type="match status" value="1"/>
</dbReference>
<dbReference type="InterPro" id="IPR036390">
    <property type="entry name" value="WH_DNA-bd_sf"/>
</dbReference>
<reference evidence="5" key="1">
    <citation type="submission" date="2020-11" db="EMBL/GenBank/DDBJ databases">
        <title>Sequencing the genomes of 1000 actinobacteria strains.</title>
        <authorList>
            <person name="Klenk H.-P."/>
        </authorList>
    </citation>
    <scope>NUCLEOTIDE SEQUENCE</scope>
    <source>
        <strain evidence="5">DSM 26152</strain>
    </source>
</reference>
<feature type="domain" description="HTH gntR-type" evidence="4">
    <location>
        <begin position="13"/>
        <end position="81"/>
    </location>
</feature>
<dbReference type="CDD" id="cd07377">
    <property type="entry name" value="WHTH_GntR"/>
    <property type="match status" value="1"/>
</dbReference>
<name>A0A931DEE9_9MICC</name>
<comment type="caution">
    <text evidence="5">The sequence shown here is derived from an EMBL/GenBank/DDBJ whole genome shotgun (WGS) entry which is preliminary data.</text>
</comment>
<protein>
    <submittedName>
        <fullName evidence="5">DNA-binding GntR family transcriptional regulator</fullName>
    </submittedName>
</protein>
<dbReference type="InterPro" id="IPR011663">
    <property type="entry name" value="UTRA"/>
</dbReference>
<evidence type="ECO:0000259" key="4">
    <source>
        <dbReference type="PROSITE" id="PS50949"/>
    </source>
</evidence>
<dbReference type="InterPro" id="IPR050679">
    <property type="entry name" value="Bact_HTH_transcr_reg"/>
</dbReference>
<dbReference type="SMART" id="SM00866">
    <property type="entry name" value="UTRA"/>
    <property type="match status" value="1"/>
</dbReference>
<dbReference type="Gene3D" id="1.10.10.10">
    <property type="entry name" value="Winged helix-like DNA-binding domain superfamily/Winged helix DNA-binding domain"/>
    <property type="match status" value="1"/>
</dbReference>
<keyword evidence="1" id="KW-0805">Transcription regulation</keyword>
<dbReference type="GO" id="GO:0003677">
    <property type="term" value="F:DNA binding"/>
    <property type="evidence" value="ECO:0007669"/>
    <property type="project" value="UniProtKB-KW"/>
</dbReference>
<dbReference type="Pfam" id="PF00392">
    <property type="entry name" value="GntR"/>
    <property type="match status" value="1"/>
</dbReference>
<dbReference type="Gene3D" id="3.40.1410.10">
    <property type="entry name" value="Chorismate lyase-like"/>
    <property type="match status" value="1"/>
</dbReference>
<keyword evidence="2 5" id="KW-0238">DNA-binding</keyword>
<dbReference type="InterPro" id="IPR028978">
    <property type="entry name" value="Chorismate_lyase_/UTRA_dom_sf"/>
</dbReference>
<proteinExistence type="predicted"/>